<feature type="transmembrane region" description="Helical" evidence="1">
    <location>
        <begin position="32"/>
        <end position="53"/>
    </location>
</feature>
<proteinExistence type="predicted"/>
<keyword evidence="1" id="KW-0472">Membrane</keyword>
<dbReference type="RefSeq" id="WP_344545784.1">
    <property type="nucleotide sequence ID" value="NZ_BAAATD010000008.1"/>
</dbReference>
<reference evidence="2 3" key="1">
    <citation type="journal article" date="2019" name="Int. J. Syst. Evol. Microbiol.">
        <title>The Global Catalogue of Microorganisms (GCM) 10K type strain sequencing project: providing services to taxonomists for standard genome sequencing and annotation.</title>
        <authorList>
            <consortium name="The Broad Institute Genomics Platform"/>
            <consortium name="The Broad Institute Genome Sequencing Center for Infectious Disease"/>
            <person name="Wu L."/>
            <person name="Ma J."/>
        </authorList>
    </citation>
    <scope>NUCLEOTIDE SEQUENCE [LARGE SCALE GENOMIC DNA]</scope>
    <source>
        <strain evidence="2 3">JCM 6833</strain>
    </source>
</reference>
<dbReference type="Proteomes" id="UP001501509">
    <property type="component" value="Unassembled WGS sequence"/>
</dbReference>
<sequence length="281" mass="29844">MSFPRDVLDQAEARRLGDPVRAFDARTGRRRALAWIALLGLAGLGLVPAALIYLADGELWLGVPAAVLALGYWGGVAWILWRAVSRGALRGDRLASVHLFSYGLVVASGGRAGTYVAYRWDDLATVTTSGVQRVARGPTHWQFTVIATDGRRIVLGEDLPGVRELGETVAAEITARIVPQALSVVQAGDTVRLGPFAVSAEGIEKEGERLAWPAVRDVGIDNGIVFVRTLDGLVQLASVAAHTPNAVAFVELCHHLQALQAAEDVGASGGPPDNRVPPSRR</sequence>
<feature type="transmembrane region" description="Helical" evidence="1">
    <location>
        <begin position="59"/>
        <end position="81"/>
    </location>
</feature>
<dbReference type="Pfam" id="PF20226">
    <property type="entry name" value="DUF6585"/>
    <property type="match status" value="1"/>
</dbReference>
<protein>
    <submittedName>
        <fullName evidence="2">Uncharacterized protein</fullName>
    </submittedName>
</protein>
<accession>A0ABN3Q559</accession>
<comment type="caution">
    <text evidence="2">The sequence shown here is derived from an EMBL/GenBank/DDBJ whole genome shotgun (WGS) entry which is preliminary data.</text>
</comment>
<name>A0ABN3Q559_9ACTN</name>
<organism evidence="2 3">
    <name type="scientific">Actinomadura fulvescens</name>
    <dbReference type="NCBI Taxonomy" id="46160"/>
    <lineage>
        <taxon>Bacteria</taxon>
        <taxon>Bacillati</taxon>
        <taxon>Actinomycetota</taxon>
        <taxon>Actinomycetes</taxon>
        <taxon>Streptosporangiales</taxon>
        <taxon>Thermomonosporaceae</taxon>
        <taxon>Actinomadura</taxon>
    </lineage>
</organism>
<dbReference type="InterPro" id="IPR046492">
    <property type="entry name" value="DUF6585"/>
</dbReference>
<evidence type="ECO:0000313" key="2">
    <source>
        <dbReference type="EMBL" id="GAA2616586.1"/>
    </source>
</evidence>
<keyword evidence="3" id="KW-1185">Reference proteome</keyword>
<keyword evidence="1" id="KW-1133">Transmembrane helix</keyword>
<gene>
    <name evidence="2" type="ORF">GCM10010411_59630</name>
</gene>
<keyword evidence="1" id="KW-0812">Transmembrane</keyword>
<evidence type="ECO:0000256" key="1">
    <source>
        <dbReference type="SAM" id="Phobius"/>
    </source>
</evidence>
<dbReference type="EMBL" id="BAAATD010000008">
    <property type="protein sequence ID" value="GAA2616586.1"/>
    <property type="molecule type" value="Genomic_DNA"/>
</dbReference>
<evidence type="ECO:0000313" key="3">
    <source>
        <dbReference type="Proteomes" id="UP001501509"/>
    </source>
</evidence>